<feature type="region of interest" description="Disordered" evidence="1">
    <location>
        <begin position="1"/>
        <end position="20"/>
    </location>
</feature>
<sequence length="100" mass="10598">MSVNEKSTLVAKSNRAESSTACDDGVVSERTILMQTSFTSPVCSRTRSQLAKRAFSSNVSSTVYKPPRGALAFTDEISCASLDSAPTVLDTSLSLDSSKL</sequence>
<keyword evidence="3" id="KW-1185">Reference proteome</keyword>
<protein>
    <submittedName>
        <fullName evidence="2">Uncharacterized protein</fullName>
    </submittedName>
</protein>
<evidence type="ECO:0000313" key="2">
    <source>
        <dbReference type="EMBL" id="GBN07185.1"/>
    </source>
</evidence>
<dbReference type="AlphaFoldDB" id="A0A4Y2KY06"/>
<name>A0A4Y2KY06_ARAVE</name>
<comment type="caution">
    <text evidence="2">The sequence shown here is derived from an EMBL/GenBank/DDBJ whole genome shotgun (WGS) entry which is preliminary data.</text>
</comment>
<dbReference type="Proteomes" id="UP000499080">
    <property type="component" value="Unassembled WGS sequence"/>
</dbReference>
<evidence type="ECO:0000313" key="3">
    <source>
        <dbReference type="Proteomes" id="UP000499080"/>
    </source>
</evidence>
<dbReference type="EMBL" id="BGPR01005140">
    <property type="protein sequence ID" value="GBN07185.1"/>
    <property type="molecule type" value="Genomic_DNA"/>
</dbReference>
<proteinExistence type="predicted"/>
<gene>
    <name evidence="2" type="ORF">AVEN_246858_1</name>
</gene>
<organism evidence="2 3">
    <name type="scientific">Araneus ventricosus</name>
    <name type="common">Orbweaver spider</name>
    <name type="synonym">Epeira ventricosa</name>
    <dbReference type="NCBI Taxonomy" id="182803"/>
    <lineage>
        <taxon>Eukaryota</taxon>
        <taxon>Metazoa</taxon>
        <taxon>Ecdysozoa</taxon>
        <taxon>Arthropoda</taxon>
        <taxon>Chelicerata</taxon>
        <taxon>Arachnida</taxon>
        <taxon>Araneae</taxon>
        <taxon>Araneomorphae</taxon>
        <taxon>Entelegynae</taxon>
        <taxon>Araneoidea</taxon>
        <taxon>Araneidae</taxon>
        <taxon>Araneus</taxon>
    </lineage>
</organism>
<reference evidence="2 3" key="1">
    <citation type="journal article" date="2019" name="Sci. Rep.">
        <title>Orb-weaving spider Araneus ventricosus genome elucidates the spidroin gene catalogue.</title>
        <authorList>
            <person name="Kono N."/>
            <person name="Nakamura H."/>
            <person name="Ohtoshi R."/>
            <person name="Moran D.A.P."/>
            <person name="Shinohara A."/>
            <person name="Yoshida Y."/>
            <person name="Fujiwara M."/>
            <person name="Mori M."/>
            <person name="Tomita M."/>
            <person name="Arakawa K."/>
        </authorList>
    </citation>
    <scope>NUCLEOTIDE SEQUENCE [LARGE SCALE GENOMIC DNA]</scope>
</reference>
<evidence type="ECO:0000256" key="1">
    <source>
        <dbReference type="SAM" id="MobiDB-lite"/>
    </source>
</evidence>
<accession>A0A4Y2KY06</accession>